<sequence>MTSHWFIDRLRAQAQKPTMTQGEGKENENVQHNNASVNASSDTENIIIAGTSSSSDLDTQTLIPNRQQSNIRTPNHPNSESPAGWRGKGRGQSDNHQKTRTETIPRATGFPPDTPSSFPFLKSTSGFELPLRLQAPISPSKPNRNEKTCRTSVSQPMRTIIDPDILEGLEEKPLWHLSLQLPSDNPDGGNNVISLGESRGSEGISHLEPRYVMPLSSYNWTEDDERTIIVPGCPPVWQGKPLPFTVKRDNGVSFIDSNRYRMPLYPLLPLFLSIDELLPQFDYSNIDIISDRNNLRKLLRWVNGTIHRDFRINLQLVGRTVLMERTEPSAVEANSERLGYGRNFEQVTTKQYVGCEKSISHHRMITYDYGELKLLVRFEVDACIFFDKATQDRDDTPSKNEDVKAASSEDDLLVALDKLTISLDHSKTEEINVIHAGVLVPQSSLVEMGTKAEKRIDLEGGIDWKEYFPQVFLSQTPHHYLALHQAGRFKKIQIHSLKAGVFLEQQEKQQQTFNNLYVLLKKIKELVLSEGEENSLTLVFQINTKEFKIYKRKTKTNLLPESWVQKLKGPRKVQ</sequence>
<evidence type="ECO:0000256" key="1">
    <source>
        <dbReference type="SAM" id="MobiDB-lite"/>
    </source>
</evidence>
<dbReference type="PANTHER" id="PTHR35179:SF2">
    <property type="entry name" value="START DOMAIN-CONTAINING PROTEIN"/>
    <property type="match status" value="1"/>
</dbReference>
<accession>A0A286UIS6</accession>
<comment type="caution">
    <text evidence="2">The sequence shown here is derived from an EMBL/GenBank/DDBJ whole genome shotgun (WGS) entry which is preliminary data.</text>
</comment>
<dbReference type="InParanoid" id="A0A286UIS6"/>
<gene>
    <name evidence="2" type="ORF">PNOK_0442600</name>
</gene>
<dbReference type="PANTHER" id="PTHR35179">
    <property type="entry name" value="PROTEIN CBG02620"/>
    <property type="match status" value="1"/>
</dbReference>
<dbReference type="Proteomes" id="UP000217199">
    <property type="component" value="Unassembled WGS sequence"/>
</dbReference>
<evidence type="ECO:0000313" key="2">
    <source>
        <dbReference type="EMBL" id="PAV19492.1"/>
    </source>
</evidence>
<reference evidence="2 3" key="1">
    <citation type="journal article" date="2017" name="Mol. Ecol.">
        <title>Comparative and population genomic landscape of Phellinus noxius: A hypervariable fungus causing root rot in trees.</title>
        <authorList>
            <person name="Chung C.L."/>
            <person name="Lee T.J."/>
            <person name="Akiba M."/>
            <person name="Lee H.H."/>
            <person name="Kuo T.H."/>
            <person name="Liu D."/>
            <person name="Ke H.M."/>
            <person name="Yokoi T."/>
            <person name="Roa M.B."/>
            <person name="Lu M.J."/>
            <person name="Chang Y.Y."/>
            <person name="Ann P.J."/>
            <person name="Tsai J.N."/>
            <person name="Chen C.Y."/>
            <person name="Tzean S.S."/>
            <person name="Ota Y."/>
            <person name="Hattori T."/>
            <person name="Sahashi N."/>
            <person name="Liou R.F."/>
            <person name="Kikuchi T."/>
            <person name="Tsai I.J."/>
        </authorList>
    </citation>
    <scope>NUCLEOTIDE SEQUENCE [LARGE SCALE GENOMIC DNA]</scope>
    <source>
        <strain evidence="2 3">FFPRI411160</strain>
    </source>
</reference>
<organism evidence="2 3">
    <name type="scientific">Pyrrhoderma noxium</name>
    <dbReference type="NCBI Taxonomy" id="2282107"/>
    <lineage>
        <taxon>Eukaryota</taxon>
        <taxon>Fungi</taxon>
        <taxon>Dikarya</taxon>
        <taxon>Basidiomycota</taxon>
        <taxon>Agaricomycotina</taxon>
        <taxon>Agaricomycetes</taxon>
        <taxon>Hymenochaetales</taxon>
        <taxon>Hymenochaetaceae</taxon>
        <taxon>Pyrrhoderma</taxon>
    </lineage>
</organism>
<dbReference type="STRING" id="2282107.A0A286UIS6"/>
<feature type="compositionally biased region" description="Polar residues" evidence="1">
    <location>
        <begin position="30"/>
        <end position="42"/>
    </location>
</feature>
<feature type="region of interest" description="Disordered" evidence="1">
    <location>
        <begin position="1"/>
        <end position="42"/>
    </location>
</feature>
<keyword evidence="3" id="KW-1185">Reference proteome</keyword>
<feature type="compositionally biased region" description="Polar residues" evidence="1">
    <location>
        <begin position="65"/>
        <end position="81"/>
    </location>
</feature>
<dbReference type="AlphaFoldDB" id="A0A286UIS6"/>
<feature type="region of interest" description="Disordered" evidence="1">
    <location>
        <begin position="65"/>
        <end position="113"/>
    </location>
</feature>
<evidence type="ECO:0000313" key="3">
    <source>
        <dbReference type="Proteomes" id="UP000217199"/>
    </source>
</evidence>
<protein>
    <submittedName>
        <fullName evidence="2">Geranylgeranyl pyrophosphate synthetase</fullName>
    </submittedName>
</protein>
<dbReference type="EMBL" id="NBII01000004">
    <property type="protein sequence ID" value="PAV19492.1"/>
    <property type="molecule type" value="Genomic_DNA"/>
</dbReference>
<proteinExistence type="predicted"/>
<feature type="compositionally biased region" description="Basic and acidic residues" evidence="1">
    <location>
        <begin position="91"/>
        <end position="103"/>
    </location>
</feature>
<dbReference type="OrthoDB" id="420564at2759"/>
<name>A0A286UIS6_9AGAM</name>
<feature type="compositionally biased region" description="Basic and acidic residues" evidence="1">
    <location>
        <begin position="1"/>
        <end position="11"/>
    </location>
</feature>